<gene>
    <name evidence="1" type="ORF">COT87_02945</name>
</gene>
<comment type="caution">
    <text evidence="1">The sequence shown here is derived from an EMBL/GenBank/DDBJ whole genome shotgun (WGS) entry which is preliminary data.</text>
</comment>
<proteinExistence type="predicted"/>
<reference evidence="2" key="1">
    <citation type="submission" date="2017-09" db="EMBL/GenBank/DDBJ databases">
        <title>Depth-based differentiation of microbial function through sediment-hosted aquifers and enrichment of novel symbionts in the deep terrestrial subsurface.</title>
        <authorList>
            <person name="Probst A.J."/>
            <person name="Ladd B."/>
            <person name="Jarett J.K."/>
            <person name="Geller-Mcgrath D.E."/>
            <person name="Sieber C.M.K."/>
            <person name="Emerson J.B."/>
            <person name="Anantharaman K."/>
            <person name="Thomas B.C."/>
            <person name="Malmstrom R."/>
            <person name="Stieglmeier M."/>
            <person name="Klingl A."/>
            <person name="Woyke T."/>
            <person name="Ryan C.M."/>
            <person name="Banfield J.F."/>
        </authorList>
    </citation>
    <scope>NUCLEOTIDE SEQUENCE [LARGE SCALE GENOMIC DNA]</scope>
</reference>
<organism evidence="1 2">
    <name type="scientific">Candidatus Collierbacteria bacterium CG10_big_fil_rev_8_21_14_0_10_44_9</name>
    <dbReference type="NCBI Taxonomy" id="1974535"/>
    <lineage>
        <taxon>Bacteria</taxon>
        <taxon>Candidatus Collieribacteriota</taxon>
    </lineage>
</organism>
<name>A0A2H0VI30_9BACT</name>
<evidence type="ECO:0000313" key="1">
    <source>
        <dbReference type="EMBL" id="PIR98764.1"/>
    </source>
</evidence>
<dbReference type="EMBL" id="PFAF01000064">
    <property type="protein sequence ID" value="PIR98764.1"/>
    <property type="molecule type" value="Genomic_DNA"/>
</dbReference>
<dbReference type="Proteomes" id="UP000230796">
    <property type="component" value="Unassembled WGS sequence"/>
</dbReference>
<evidence type="ECO:0000313" key="2">
    <source>
        <dbReference type="Proteomes" id="UP000230796"/>
    </source>
</evidence>
<sequence>MSERYNCKGYVLCRWNILVPEKFVSIKKVCDLSQWFVEERNLANVKAISVIEGSKWQKSPTDSVVHMLAVEGADWFSHRKDQGYPVEFGTYLDLISRYIDERAIYYLLYLGLK</sequence>
<protein>
    <submittedName>
        <fullName evidence="1">Uncharacterized protein</fullName>
    </submittedName>
</protein>
<accession>A0A2H0VI30</accession>
<dbReference type="AlphaFoldDB" id="A0A2H0VI30"/>